<dbReference type="SFLD" id="SFLDG00363">
    <property type="entry name" value="AMPS_(cytGST):_Alpha-__Mu-__Pi"/>
    <property type="match status" value="1"/>
</dbReference>
<dbReference type="GO" id="GO:0004364">
    <property type="term" value="F:glutathione transferase activity"/>
    <property type="evidence" value="ECO:0007669"/>
    <property type="project" value="UniProtKB-EC"/>
</dbReference>
<dbReference type="FunFam" id="3.40.30.10:FF:000035">
    <property type="entry name" value="hematopoietic prostaglandin D synthase"/>
    <property type="match status" value="1"/>
</dbReference>
<organism evidence="7 8">
    <name type="scientific">Folsomia candida</name>
    <name type="common">Springtail</name>
    <dbReference type="NCBI Taxonomy" id="158441"/>
    <lineage>
        <taxon>Eukaryota</taxon>
        <taxon>Metazoa</taxon>
        <taxon>Ecdysozoa</taxon>
        <taxon>Arthropoda</taxon>
        <taxon>Hexapoda</taxon>
        <taxon>Collembola</taxon>
        <taxon>Entomobryomorpha</taxon>
        <taxon>Isotomoidea</taxon>
        <taxon>Isotomidae</taxon>
        <taxon>Proisotominae</taxon>
        <taxon>Folsomia</taxon>
    </lineage>
</organism>
<dbReference type="FunFam" id="1.20.1050.10:FF:000030">
    <property type="entry name" value="Glutathione S-transferase S1"/>
    <property type="match status" value="1"/>
</dbReference>
<name>A0A226EN85_FOLCA</name>
<sequence length="205" mass="23425">MVGYKLTYWDLEGRGEPIRMLFAAANVKFIDNRISKESWPELKERMPWGQIPILEFDGKVIAQSLTICRYLAQKYNFAGRDPWESAKCDEYVDALTDLVGGMKGIVHAENDQVRATRKAKFLQETMSGCLGKFEELMASQVDSSFLVGGKLSWADIVLVVMLERLETPSYAGPSLLDTYPNLKMIRIAVYNYPGIQEWVENRRKK</sequence>
<feature type="domain" description="GST N-terminal" evidence="5">
    <location>
        <begin position="2"/>
        <end position="79"/>
    </location>
</feature>
<dbReference type="Gene3D" id="3.40.30.10">
    <property type="entry name" value="Glutaredoxin"/>
    <property type="match status" value="1"/>
</dbReference>
<dbReference type="GO" id="GO:0006749">
    <property type="term" value="P:glutathione metabolic process"/>
    <property type="evidence" value="ECO:0007669"/>
    <property type="project" value="TreeGrafter"/>
</dbReference>
<accession>A0A226EN85</accession>
<dbReference type="InterPro" id="IPR050213">
    <property type="entry name" value="GST_superfamily"/>
</dbReference>
<dbReference type="PANTHER" id="PTHR11571">
    <property type="entry name" value="GLUTATHIONE S-TRANSFERASE"/>
    <property type="match status" value="1"/>
</dbReference>
<evidence type="ECO:0000256" key="4">
    <source>
        <dbReference type="ARBA" id="ARBA00047960"/>
    </source>
</evidence>
<dbReference type="SFLD" id="SFLDG01205">
    <property type="entry name" value="AMPS.1"/>
    <property type="match status" value="1"/>
</dbReference>
<evidence type="ECO:0000313" key="7">
    <source>
        <dbReference type="EMBL" id="OXA58261.1"/>
    </source>
</evidence>
<gene>
    <name evidence="7" type="ORF">Fcan01_08501</name>
</gene>
<reference evidence="7 8" key="1">
    <citation type="submission" date="2015-12" db="EMBL/GenBank/DDBJ databases">
        <title>The genome of Folsomia candida.</title>
        <authorList>
            <person name="Faddeeva A."/>
            <person name="Derks M.F."/>
            <person name="Anvar Y."/>
            <person name="Smit S."/>
            <person name="Van Straalen N."/>
            <person name="Roelofs D."/>
        </authorList>
    </citation>
    <scope>NUCLEOTIDE SEQUENCE [LARGE SCALE GENOMIC DNA]</scope>
    <source>
        <strain evidence="7 8">VU population</strain>
        <tissue evidence="7">Whole body</tissue>
    </source>
</reference>
<dbReference type="Pfam" id="PF14497">
    <property type="entry name" value="GST_C_3"/>
    <property type="match status" value="1"/>
</dbReference>
<dbReference type="InterPro" id="IPR010987">
    <property type="entry name" value="Glutathione-S-Trfase_C-like"/>
</dbReference>
<comment type="similarity">
    <text evidence="3">Belongs to the GST superfamily. Sigma family.</text>
</comment>
<dbReference type="PROSITE" id="PS50404">
    <property type="entry name" value="GST_NTER"/>
    <property type="match status" value="1"/>
</dbReference>
<dbReference type="OrthoDB" id="414243at2759"/>
<dbReference type="OMA" id="EHFACIE"/>
<dbReference type="InterPro" id="IPR036249">
    <property type="entry name" value="Thioredoxin-like_sf"/>
</dbReference>
<dbReference type="PROSITE" id="PS50405">
    <property type="entry name" value="GST_CTER"/>
    <property type="match status" value="1"/>
</dbReference>
<feature type="domain" description="GST C-terminal" evidence="6">
    <location>
        <begin position="81"/>
        <end position="205"/>
    </location>
</feature>
<keyword evidence="2 7" id="KW-0808">Transferase</keyword>
<dbReference type="GO" id="GO:0004602">
    <property type="term" value="F:glutathione peroxidase activity"/>
    <property type="evidence" value="ECO:0007669"/>
    <property type="project" value="UniProtKB-ARBA"/>
</dbReference>
<evidence type="ECO:0000256" key="3">
    <source>
        <dbReference type="ARBA" id="ARBA00038317"/>
    </source>
</evidence>
<dbReference type="EMBL" id="LNIX01000003">
    <property type="protein sequence ID" value="OXA58261.1"/>
    <property type="molecule type" value="Genomic_DNA"/>
</dbReference>
<dbReference type="Gene3D" id="1.20.1050.10">
    <property type="match status" value="1"/>
</dbReference>
<dbReference type="SFLD" id="SFLDS00019">
    <property type="entry name" value="Glutathione_Transferase_(cytos"/>
    <property type="match status" value="1"/>
</dbReference>
<dbReference type="SUPFAM" id="SSF52833">
    <property type="entry name" value="Thioredoxin-like"/>
    <property type="match status" value="1"/>
</dbReference>
<dbReference type="SUPFAM" id="SSF47616">
    <property type="entry name" value="GST C-terminal domain-like"/>
    <property type="match status" value="1"/>
</dbReference>
<dbReference type="CDD" id="cd03039">
    <property type="entry name" value="GST_N_Sigma_like"/>
    <property type="match status" value="1"/>
</dbReference>
<evidence type="ECO:0000259" key="5">
    <source>
        <dbReference type="PROSITE" id="PS50404"/>
    </source>
</evidence>
<dbReference type="EC" id="2.5.1.18" evidence="1"/>
<dbReference type="InterPro" id="IPR004045">
    <property type="entry name" value="Glutathione_S-Trfase_N"/>
</dbReference>
<comment type="caution">
    <text evidence="7">The sequence shown here is derived from an EMBL/GenBank/DDBJ whole genome shotgun (WGS) entry which is preliminary data.</text>
</comment>
<keyword evidence="8" id="KW-1185">Reference proteome</keyword>
<evidence type="ECO:0000313" key="8">
    <source>
        <dbReference type="Proteomes" id="UP000198287"/>
    </source>
</evidence>
<evidence type="ECO:0000259" key="6">
    <source>
        <dbReference type="PROSITE" id="PS50405"/>
    </source>
</evidence>
<protein>
    <recommendedName>
        <fullName evidence="1">glutathione transferase</fullName>
        <ecNumber evidence="1">2.5.1.18</ecNumber>
    </recommendedName>
</protein>
<evidence type="ECO:0000256" key="2">
    <source>
        <dbReference type="ARBA" id="ARBA00022679"/>
    </source>
</evidence>
<dbReference type="Proteomes" id="UP000198287">
    <property type="component" value="Unassembled WGS sequence"/>
</dbReference>
<evidence type="ECO:0000256" key="1">
    <source>
        <dbReference type="ARBA" id="ARBA00012452"/>
    </source>
</evidence>
<proteinExistence type="inferred from homology"/>
<comment type="catalytic activity">
    <reaction evidence="4">
        <text>RX + glutathione = an S-substituted glutathione + a halide anion + H(+)</text>
        <dbReference type="Rhea" id="RHEA:16437"/>
        <dbReference type="ChEBI" id="CHEBI:15378"/>
        <dbReference type="ChEBI" id="CHEBI:16042"/>
        <dbReference type="ChEBI" id="CHEBI:17792"/>
        <dbReference type="ChEBI" id="CHEBI:57925"/>
        <dbReference type="ChEBI" id="CHEBI:90779"/>
        <dbReference type="EC" id="2.5.1.18"/>
    </reaction>
</comment>
<dbReference type="AlphaFoldDB" id="A0A226EN85"/>
<dbReference type="InterPro" id="IPR036282">
    <property type="entry name" value="Glutathione-S-Trfase_C_sf"/>
</dbReference>
<dbReference type="InterPro" id="IPR040079">
    <property type="entry name" value="Glutathione_S-Trfase"/>
</dbReference>
<dbReference type="STRING" id="158441.A0A226EN85"/>
<dbReference type="Pfam" id="PF02798">
    <property type="entry name" value="GST_N"/>
    <property type="match status" value="1"/>
</dbReference>
<dbReference type="InterPro" id="IPR004046">
    <property type="entry name" value="GST_C"/>
</dbReference>
<dbReference type="CDD" id="cd03192">
    <property type="entry name" value="GST_C_Sigma_like"/>
    <property type="match status" value="1"/>
</dbReference>
<dbReference type="PANTHER" id="PTHR11571:SF224">
    <property type="entry name" value="HEMATOPOIETIC PROSTAGLANDIN D SYNTHASE"/>
    <property type="match status" value="1"/>
</dbReference>